<protein>
    <submittedName>
        <fullName evidence="1">Uncharacterized protein</fullName>
    </submittedName>
</protein>
<dbReference type="PATRIC" id="fig|449.7.peg.2776"/>
<dbReference type="OrthoDB" id="5651451at2"/>
<evidence type="ECO:0000313" key="2">
    <source>
        <dbReference type="Proteomes" id="UP000032803"/>
    </source>
</evidence>
<dbReference type="KEGG" id="lha:LHA_0682"/>
<name>A0A0A8ULL8_LEGHA</name>
<gene>
    <name evidence="1" type="ORF">LHA_0682</name>
</gene>
<dbReference type="Proteomes" id="UP000032803">
    <property type="component" value="Chromosome I"/>
</dbReference>
<dbReference type="HOGENOM" id="CLU_2035149_0_0_6"/>
<dbReference type="AlphaFoldDB" id="A0A0A8ULL8"/>
<accession>A0A0A8ULL8</accession>
<dbReference type="RefSeq" id="WP_045105248.1">
    <property type="nucleotide sequence ID" value="NZ_LN681225.1"/>
</dbReference>
<dbReference type="SUPFAM" id="SSF52047">
    <property type="entry name" value="RNI-like"/>
    <property type="match status" value="1"/>
</dbReference>
<reference evidence="2" key="1">
    <citation type="submission" date="2014-09" db="EMBL/GenBank/DDBJ databases">
        <authorList>
            <person name="Gomez-Valero L."/>
        </authorList>
    </citation>
    <scope>NUCLEOTIDE SEQUENCE [LARGE SCALE GENOMIC DNA]</scope>
    <source>
        <strain evidence="2">ATCC35250</strain>
    </source>
</reference>
<dbReference type="STRING" id="449.LHA_0682"/>
<keyword evidence="2" id="KW-1185">Reference proteome</keyword>
<evidence type="ECO:0000313" key="1">
    <source>
        <dbReference type="EMBL" id="CEK09770.1"/>
    </source>
</evidence>
<proteinExistence type="predicted"/>
<sequence length="121" mass="13665">MFRVTKNQVMEGKERLLTLLEANDPHTTLAVFDTFPFYPDDVARLVHIINNNTQMLVLKLWDCRLQPGDRSAIATAILNNNSLLHVSMEVYADDTPALKNLIAEAQQHIQANNDKSTMSLT</sequence>
<dbReference type="EMBL" id="LN681225">
    <property type="protein sequence ID" value="CEK09770.1"/>
    <property type="molecule type" value="Genomic_DNA"/>
</dbReference>
<organism evidence="1 2">
    <name type="scientific">Legionella hackeliae</name>
    <dbReference type="NCBI Taxonomy" id="449"/>
    <lineage>
        <taxon>Bacteria</taxon>
        <taxon>Pseudomonadati</taxon>
        <taxon>Pseudomonadota</taxon>
        <taxon>Gammaproteobacteria</taxon>
        <taxon>Legionellales</taxon>
        <taxon>Legionellaceae</taxon>
        <taxon>Legionella</taxon>
    </lineage>
</organism>